<name>A0A0K2VEA7_LEPSM</name>
<sequence>MDVTIRLLVGNSRTPFELFVSLSPNTAERIIPAEFLWKLSKETEETAPLTFEAMDLHISPIKSGTLNNFAPLS</sequence>
<dbReference type="AlphaFoldDB" id="A0A0K2VEA7"/>
<organism evidence="1">
    <name type="scientific">Lepeophtheirus salmonis</name>
    <name type="common">Salmon louse</name>
    <name type="synonym">Caligus salmonis</name>
    <dbReference type="NCBI Taxonomy" id="72036"/>
    <lineage>
        <taxon>Eukaryota</taxon>
        <taxon>Metazoa</taxon>
        <taxon>Ecdysozoa</taxon>
        <taxon>Arthropoda</taxon>
        <taxon>Crustacea</taxon>
        <taxon>Multicrustacea</taxon>
        <taxon>Hexanauplia</taxon>
        <taxon>Copepoda</taxon>
        <taxon>Siphonostomatoida</taxon>
        <taxon>Caligidae</taxon>
        <taxon>Lepeophtheirus</taxon>
    </lineage>
</organism>
<accession>A0A0K2VEA7</accession>
<reference evidence="1" key="1">
    <citation type="submission" date="2014-05" db="EMBL/GenBank/DDBJ databases">
        <authorList>
            <person name="Chronopoulou M."/>
        </authorList>
    </citation>
    <scope>NUCLEOTIDE SEQUENCE</scope>
    <source>
        <tissue evidence="1">Whole organism</tissue>
    </source>
</reference>
<proteinExistence type="predicted"/>
<protein>
    <submittedName>
        <fullName evidence="1">Uncharacterized protein</fullName>
    </submittedName>
</protein>
<dbReference type="EMBL" id="HACA01031448">
    <property type="protein sequence ID" value="CDW48809.1"/>
    <property type="molecule type" value="Transcribed_RNA"/>
</dbReference>
<evidence type="ECO:0000313" key="1">
    <source>
        <dbReference type="EMBL" id="CDW48809.1"/>
    </source>
</evidence>